<dbReference type="Gene3D" id="1.25.40.10">
    <property type="entry name" value="Tetratricopeptide repeat domain"/>
    <property type="match status" value="3"/>
</dbReference>
<name>A0AB39Z3Y3_DROSZ</name>
<feature type="region of interest" description="Disordered" evidence="4">
    <location>
        <begin position="861"/>
        <end position="950"/>
    </location>
</feature>
<dbReference type="SMART" id="SM00028">
    <property type="entry name" value="TPR"/>
    <property type="match status" value="11"/>
</dbReference>
<reference evidence="6" key="1">
    <citation type="submission" date="2025-08" db="UniProtKB">
        <authorList>
            <consortium name="RefSeq"/>
        </authorList>
    </citation>
    <scope>IDENTIFICATION</scope>
</reference>
<accession>A0AB39Z3Y3</accession>
<evidence type="ECO:0000313" key="5">
    <source>
        <dbReference type="Proteomes" id="UP001652628"/>
    </source>
</evidence>
<gene>
    <name evidence="6" type="primary">LOC108008653</name>
</gene>
<evidence type="ECO:0000256" key="1">
    <source>
        <dbReference type="ARBA" id="ARBA00022737"/>
    </source>
</evidence>
<sequence length="950" mass="107463">MEDTLVLKDISPNLEGMQLHTCIQKALTWHTNSKRETIAKLLEEGITKCTTPYESYKEDLIRANILLAACFTNIAYKEQGKLRRALQAKLVNIFKALEDYNGSGDPNLRVIKGFALMLSPSTAPVADALFIDILRQKSNHIPALIGRGCLAFNRQDYIGSLGYFKSVLMTDPGGPTDVRVGIAHCFWKMGDLKSARLSFEIALEHNSTCQNALLGKAILNLNERDPKHYKEGINLLSVAFDINKRHPVALSILATYYYSIGDHEMALRLAGNAIGFTDIPHLKSHSFYQVARSQHAIGEYEYARMYYQNAVDSAPEGYVLPQLGLAQMYLREGESDKAKICLETFLKSLPNESTAMRLLAKIYIDERSPGQIEKAIEMLIKVVEKPSGRQDWDSWLSLALAYQQNGLWNSATNAYEKAIAIYMDQGLQIPVVWLSNQAVSQMSAKEPKKAFLTLNEAFTKMKSQGDNPHNSTIYLTMRYNYARVLEARRMYDLAQTLYENIIASYPNYHDCHLRLGLMAMQLGKLNKALEHFKEVLAIEHDNIGARTYLGDCYMMLSLSKQSIYNYGVILRSPGNTQDSYGLVALGNIYLKKCQNSVTKGDLSSAQRNQEIALNYYTRILQRCPRNVWAANGIGAALSTLNHLSEGEAVFKQILEAGNECPAALLNSAHVALELGQFKLASQTYKLCLKDHLPENCVEVMHYLARSLYGEGNTGEAKMWLLRARHLAPQDPLLMFNLGLTIKKETRDLVALPKPECDDLNRSELELKVASKYFSYIHQKQPSVPARSSAKASDDCQVLMGKLKDHLEHVRNMKLLDEQRIRLREQRIHEHQRNQEKQRLKWLEDDRVLRENRMARRREDLERTRKFVNAPLQPEVPKKDSSEGKGSGRKNPRDAGKDGDQEKSQQKSRAKKSIKRAANAELDKGVTKKPKSKEFISTDDDSDSEEGKKKS</sequence>
<dbReference type="Pfam" id="PF13432">
    <property type="entry name" value="TPR_16"/>
    <property type="match status" value="1"/>
</dbReference>
<evidence type="ECO:0000313" key="6">
    <source>
        <dbReference type="RefSeq" id="XP_016928028.2"/>
    </source>
</evidence>
<dbReference type="RefSeq" id="XP_016928028.2">
    <property type="nucleotide sequence ID" value="XM_017072539.4"/>
</dbReference>
<organism evidence="5 6">
    <name type="scientific">Drosophila suzukii</name>
    <name type="common">Spotted-wing drosophila fruit fly</name>
    <dbReference type="NCBI Taxonomy" id="28584"/>
    <lineage>
        <taxon>Eukaryota</taxon>
        <taxon>Metazoa</taxon>
        <taxon>Ecdysozoa</taxon>
        <taxon>Arthropoda</taxon>
        <taxon>Hexapoda</taxon>
        <taxon>Insecta</taxon>
        <taxon>Pterygota</taxon>
        <taxon>Neoptera</taxon>
        <taxon>Endopterygota</taxon>
        <taxon>Diptera</taxon>
        <taxon>Brachycera</taxon>
        <taxon>Muscomorpha</taxon>
        <taxon>Ephydroidea</taxon>
        <taxon>Drosophilidae</taxon>
        <taxon>Drosophila</taxon>
        <taxon>Sophophora</taxon>
    </lineage>
</organism>
<feature type="compositionally biased region" description="Basic residues" evidence="4">
    <location>
        <begin position="905"/>
        <end position="914"/>
    </location>
</feature>
<dbReference type="SUPFAM" id="SSF48452">
    <property type="entry name" value="TPR-like"/>
    <property type="match status" value="2"/>
</dbReference>
<dbReference type="PANTHER" id="PTHR14027">
    <property type="entry name" value="RNA POLYMERASE-ASSOCIATED PROTEIN CTR9"/>
    <property type="match status" value="1"/>
</dbReference>
<proteinExistence type="predicted"/>
<dbReference type="GO" id="GO:0006355">
    <property type="term" value="P:regulation of DNA-templated transcription"/>
    <property type="evidence" value="ECO:0007669"/>
    <property type="project" value="InterPro"/>
</dbReference>
<feature type="compositionally biased region" description="Basic and acidic residues" evidence="4">
    <location>
        <begin position="890"/>
        <end position="904"/>
    </location>
</feature>
<protein>
    <submittedName>
        <fullName evidence="6">RNA polymerase-associated protein CTR9 homolog isoform X1</fullName>
    </submittedName>
</protein>
<dbReference type="InterPro" id="IPR031101">
    <property type="entry name" value="Ctr9"/>
</dbReference>
<dbReference type="AlphaFoldDB" id="A0AB39Z3Y3"/>
<dbReference type="InterPro" id="IPR011990">
    <property type="entry name" value="TPR-like_helical_dom_sf"/>
</dbReference>
<dbReference type="InterPro" id="IPR019734">
    <property type="entry name" value="TPR_rpt"/>
</dbReference>
<dbReference type="PANTHER" id="PTHR14027:SF2">
    <property type="entry name" value="RNA POLYMERASE-ASSOCIATED PROTEIN CTR9 HOMOLOG"/>
    <property type="match status" value="1"/>
</dbReference>
<evidence type="ECO:0000256" key="4">
    <source>
        <dbReference type="SAM" id="MobiDB-lite"/>
    </source>
</evidence>
<dbReference type="Proteomes" id="UP001652628">
    <property type="component" value="Chromosome 2R"/>
</dbReference>
<feature type="compositionally biased region" description="Basic and acidic residues" evidence="4">
    <location>
        <begin position="920"/>
        <end position="935"/>
    </location>
</feature>
<keyword evidence="1" id="KW-0677">Repeat</keyword>
<keyword evidence="2 3" id="KW-0802">TPR repeat</keyword>
<evidence type="ECO:0000256" key="2">
    <source>
        <dbReference type="ARBA" id="ARBA00022803"/>
    </source>
</evidence>
<feature type="repeat" description="TPR" evidence="3">
    <location>
        <begin position="509"/>
        <end position="542"/>
    </location>
</feature>
<keyword evidence="5" id="KW-1185">Reference proteome</keyword>
<evidence type="ECO:0000256" key="3">
    <source>
        <dbReference type="PROSITE-ProRule" id="PRU00339"/>
    </source>
</evidence>
<dbReference type="GO" id="GO:0000993">
    <property type="term" value="F:RNA polymerase II complex binding"/>
    <property type="evidence" value="ECO:0007669"/>
    <property type="project" value="TreeGrafter"/>
</dbReference>
<dbReference type="GO" id="GO:0016593">
    <property type="term" value="C:Cdc73/Paf1 complex"/>
    <property type="evidence" value="ECO:0007669"/>
    <property type="project" value="TreeGrafter"/>
</dbReference>
<dbReference type="PROSITE" id="PS50005">
    <property type="entry name" value="TPR"/>
    <property type="match status" value="1"/>
</dbReference>
<dbReference type="GO" id="GO:0006368">
    <property type="term" value="P:transcription elongation by RNA polymerase II"/>
    <property type="evidence" value="ECO:0007669"/>
    <property type="project" value="TreeGrafter"/>
</dbReference>
<dbReference type="SUPFAM" id="SSF81901">
    <property type="entry name" value="HCP-like"/>
    <property type="match status" value="1"/>
</dbReference>
<dbReference type="GeneID" id="108008653"/>